<dbReference type="Pfam" id="PF12869">
    <property type="entry name" value="tRNA_anti-like"/>
    <property type="match status" value="1"/>
</dbReference>
<evidence type="ECO:0008006" key="4">
    <source>
        <dbReference type="Google" id="ProtNLM"/>
    </source>
</evidence>
<organism evidence="2 3">
    <name type="scientific">Neptunitalea chrysea</name>
    <dbReference type="NCBI Taxonomy" id="1647581"/>
    <lineage>
        <taxon>Bacteria</taxon>
        <taxon>Pseudomonadati</taxon>
        <taxon>Bacteroidota</taxon>
        <taxon>Flavobacteriia</taxon>
        <taxon>Flavobacteriales</taxon>
        <taxon>Flavobacteriaceae</taxon>
        <taxon>Neptunitalea</taxon>
    </lineage>
</organism>
<proteinExistence type="predicted"/>
<evidence type="ECO:0000313" key="3">
    <source>
        <dbReference type="Proteomes" id="UP001143545"/>
    </source>
</evidence>
<dbReference type="EMBL" id="BRVP01000007">
    <property type="protein sequence ID" value="GLB52208.1"/>
    <property type="molecule type" value="Genomic_DNA"/>
</dbReference>
<evidence type="ECO:0000313" key="2">
    <source>
        <dbReference type="EMBL" id="GLB52208.1"/>
    </source>
</evidence>
<reference evidence="2" key="1">
    <citation type="submission" date="2022-07" db="EMBL/GenBank/DDBJ databases">
        <title>Taxonomy of Novel Oxalotrophic and Methylotrophic Bacteria.</title>
        <authorList>
            <person name="Sahin N."/>
            <person name="Tani A."/>
        </authorList>
    </citation>
    <scope>NUCLEOTIDE SEQUENCE</scope>
    <source>
        <strain evidence="2">AM327</strain>
    </source>
</reference>
<keyword evidence="1" id="KW-1133">Transmembrane helix</keyword>
<accession>A0A9W6EVZ8</accession>
<protein>
    <recommendedName>
        <fullName evidence="4">tRNA_anti-like</fullName>
    </recommendedName>
</protein>
<gene>
    <name evidence="2" type="ORF">NBRC110019_12470</name>
</gene>
<sequence>MRKIILGALLVVLILGIGFYLYMYKGHRDVASETPDATLSAIQIQENFKTDYETSQADYLNKVIEINGRVSEFNDSTVVLNNVVYCSFSAKINVGLQDSIVLKGRCLGYDELFEQVKFDQCILK</sequence>
<dbReference type="AlphaFoldDB" id="A0A9W6EVZ8"/>
<feature type="transmembrane region" description="Helical" evidence="1">
    <location>
        <begin position="6"/>
        <end position="24"/>
    </location>
</feature>
<dbReference type="InterPro" id="IPR024422">
    <property type="entry name" value="Protein_unknown_function_OB"/>
</dbReference>
<dbReference type="RefSeq" id="WP_281753379.1">
    <property type="nucleotide sequence ID" value="NZ_BRVP01000007.1"/>
</dbReference>
<name>A0A9W6EVZ8_9FLAO</name>
<evidence type="ECO:0000256" key="1">
    <source>
        <dbReference type="SAM" id="Phobius"/>
    </source>
</evidence>
<keyword evidence="3" id="KW-1185">Reference proteome</keyword>
<dbReference type="Proteomes" id="UP001143545">
    <property type="component" value="Unassembled WGS sequence"/>
</dbReference>
<keyword evidence="1" id="KW-0812">Transmembrane</keyword>
<keyword evidence="1" id="KW-0472">Membrane</keyword>
<comment type="caution">
    <text evidence="2">The sequence shown here is derived from an EMBL/GenBank/DDBJ whole genome shotgun (WGS) entry which is preliminary data.</text>
</comment>